<comment type="subcellular location">
    <subcellularLocation>
        <location evidence="1">Cell membrane</location>
        <topology evidence="1">Peripheral membrane protein</topology>
    </subcellularLocation>
</comment>
<evidence type="ECO:0000313" key="11">
    <source>
        <dbReference type="EMBL" id="WXG68811.1"/>
    </source>
</evidence>
<organism evidence="11 12">
    <name type="scientific">Rhodococcus sovatensis</name>
    <dbReference type="NCBI Taxonomy" id="1805840"/>
    <lineage>
        <taxon>Bacteria</taxon>
        <taxon>Bacillati</taxon>
        <taxon>Actinomycetota</taxon>
        <taxon>Actinomycetes</taxon>
        <taxon>Mycobacteriales</taxon>
        <taxon>Nocardiaceae</taxon>
        <taxon>Rhodococcus</taxon>
    </lineage>
</organism>
<keyword evidence="7 11" id="KW-0067">ATP-binding</keyword>
<gene>
    <name evidence="11" type="ORF">WDS16_27135</name>
</gene>
<dbReference type="RefSeq" id="WP_338889237.1">
    <property type="nucleotide sequence ID" value="NZ_CP147846.1"/>
</dbReference>
<keyword evidence="12" id="KW-1185">Reference proteome</keyword>
<keyword evidence="8" id="KW-1278">Translocase</keyword>
<dbReference type="Gene3D" id="3.40.50.300">
    <property type="entry name" value="P-loop containing nucleotide triphosphate hydrolases"/>
    <property type="match status" value="2"/>
</dbReference>
<keyword evidence="3" id="KW-0813">Transport</keyword>
<keyword evidence="9" id="KW-0472">Membrane</keyword>
<dbReference type="PANTHER" id="PTHR43297">
    <property type="entry name" value="OLIGOPEPTIDE TRANSPORT ATP-BINDING PROTEIN APPD"/>
    <property type="match status" value="1"/>
</dbReference>
<dbReference type="InterPro" id="IPR017871">
    <property type="entry name" value="ABC_transporter-like_CS"/>
</dbReference>
<dbReference type="GO" id="GO:0005524">
    <property type="term" value="F:ATP binding"/>
    <property type="evidence" value="ECO:0007669"/>
    <property type="project" value="UniProtKB-KW"/>
</dbReference>
<evidence type="ECO:0000256" key="1">
    <source>
        <dbReference type="ARBA" id="ARBA00004202"/>
    </source>
</evidence>
<keyword evidence="5" id="KW-0997">Cell inner membrane</keyword>
<sequence>MSTMTEGSTAPLLRAENVTVRLRGGPPIVKGVDLELARGEILGIVGESGSGKTTLARSLLGHCATGLDISDGSLLIDGTARPMDESLRFLRGRTISYVPQDPGRALNPALTIQESIQDVIKAHTGAAASDGDMAEHFDRVGLPSTEQFRRRLPHQLSGGQQQRVCIAIALACKPPVVVLDEPTTGLDVVTQARILAELGRLRMELGVSMIYVTHDLAVVAQIADRVAVMYDGRVVEQGPVHEVLTRPRHPYTLGLLASTPDHLLPRTLQSMPGIAPGVEADSDGCSFVSRCPVSTGECSEHRPPMVETGSAHSTRCFEWKRTDTAEFVPFVPPPARAATVPVLTVSDLSITYGSGARAVTVATNIEFTLNHGSCVALVGESGSGKTSIARAVSGLIAPTSGSVSLGEETLPPLARARTTEQRRKVQLVFQNPADALNPRRTVFDQIGRPARLLRRVSRSGIDNEVERLLDSVRLPRRVKNRYPAELSGGERQRVAIARALAAGPEVLVCDEITSALDVSVQAAVLDLMSELRSTGTSLLFITHDLGVVSTIADQVLVLDKGIVCEHGPVSTVLSNPQSPYTKTLLGSAPSVSQQLPTGSGAFKSAPLAL</sequence>
<dbReference type="SUPFAM" id="SSF52540">
    <property type="entry name" value="P-loop containing nucleoside triphosphate hydrolases"/>
    <property type="match status" value="2"/>
</dbReference>
<dbReference type="PROSITE" id="PS50893">
    <property type="entry name" value="ABC_TRANSPORTER_2"/>
    <property type="match status" value="2"/>
</dbReference>
<keyword evidence="6" id="KW-0547">Nucleotide-binding</keyword>
<proteinExistence type="inferred from homology"/>
<evidence type="ECO:0000256" key="2">
    <source>
        <dbReference type="ARBA" id="ARBA00005417"/>
    </source>
</evidence>
<dbReference type="Pfam" id="PF08352">
    <property type="entry name" value="oligo_HPY"/>
    <property type="match status" value="2"/>
</dbReference>
<keyword evidence="4" id="KW-1003">Cell membrane</keyword>
<evidence type="ECO:0000259" key="10">
    <source>
        <dbReference type="PROSITE" id="PS50893"/>
    </source>
</evidence>
<name>A0ABZ2PQY2_9NOCA</name>
<dbReference type="NCBIfam" id="TIGR01727">
    <property type="entry name" value="oligo_HPY"/>
    <property type="match status" value="1"/>
</dbReference>
<dbReference type="InterPro" id="IPR013563">
    <property type="entry name" value="Oligopep_ABC_C"/>
</dbReference>
<dbReference type="SMART" id="SM00382">
    <property type="entry name" value="AAA"/>
    <property type="match status" value="2"/>
</dbReference>
<evidence type="ECO:0000256" key="9">
    <source>
        <dbReference type="ARBA" id="ARBA00023136"/>
    </source>
</evidence>
<comment type="similarity">
    <text evidence="2">Belongs to the ABC transporter superfamily.</text>
</comment>
<reference evidence="11 12" key="1">
    <citation type="submission" date="2024-03" db="EMBL/GenBank/DDBJ databases">
        <title>Natural products discovery in diverse microorganisms through a two-stage MS feature dereplication strategy.</title>
        <authorList>
            <person name="Zhang R."/>
        </authorList>
    </citation>
    <scope>NUCLEOTIDE SEQUENCE [LARGE SCALE GENOMIC DNA]</scope>
    <source>
        <strain evidence="11 12">18930</strain>
    </source>
</reference>
<evidence type="ECO:0000256" key="7">
    <source>
        <dbReference type="ARBA" id="ARBA00022840"/>
    </source>
</evidence>
<dbReference type="InterPro" id="IPR003593">
    <property type="entry name" value="AAA+_ATPase"/>
</dbReference>
<dbReference type="PROSITE" id="PS00211">
    <property type="entry name" value="ABC_TRANSPORTER_1"/>
    <property type="match status" value="2"/>
</dbReference>
<feature type="domain" description="ABC transporter" evidence="10">
    <location>
        <begin position="343"/>
        <end position="585"/>
    </location>
</feature>
<dbReference type="NCBIfam" id="NF008453">
    <property type="entry name" value="PRK11308.1"/>
    <property type="match status" value="2"/>
</dbReference>
<dbReference type="CDD" id="cd03257">
    <property type="entry name" value="ABC_NikE_OppD_transporters"/>
    <property type="match status" value="2"/>
</dbReference>
<dbReference type="Proteomes" id="UP001432000">
    <property type="component" value="Chromosome"/>
</dbReference>
<dbReference type="InterPro" id="IPR003439">
    <property type="entry name" value="ABC_transporter-like_ATP-bd"/>
</dbReference>
<evidence type="ECO:0000256" key="3">
    <source>
        <dbReference type="ARBA" id="ARBA00022448"/>
    </source>
</evidence>
<feature type="domain" description="ABC transporter" evidence="10">
    <location>
        <begin position="13"/>
        <end position="256"/>
    </location>
</feature>
<evidence type="ECO:0000256" key="5">
    <source>
        <dbReference type="ARBA" id="ARBA00022519"/>
    </source>
</evidence>
<evidence type="ECO:0000313" key="12">
    <source>
        <dbReference type="Proteomes" id="UP001432000"/>
    </source>
</evidence>
<accession>A0ABZ2PQY2</accession>
<dbReference type="InterPro" id="IPR027417">
    <property type="entry name" value="P-loop_NTPase"/>
</dbReference>
<evidence type="ECO:0000256" key="6">
    <source>
        <dbReference type="ARBA" id="ARBA00022741"/>
    </source>
</evidence>
<dbReference type="PANTHER" id="PTHR43297:SF14">
    <property type="entry name" value="ATPASE AAA-TYPE CORE DOMAIN-CONTAINING PROTEIN"/>
    <property type="match status" value="1"/>
</dbReference>
<protein>
    <submittedName>
        <fullName evidence="11">ABC transporter ATP-binding protein</fullName>
    </submittedName>
</protein>
<evidence type="ECO:0000256" key="4">
    <source>
        <dbReference type="ARBA" id="ARBA00022475"/>
    </source>
</evidence>
<dbReference type="EMBL" id="CP147846">
    <property type="protein sequence ID" value="WXG68811.1"/>
    <property type="molecule type" value="Genomic_DNA"/>
</dbReference>
<evidence type="ECO:0000256" key="8">
    <source>
        <dbReference type="ARBA" id="ARBA00022967"/>
    </source>
</evidence>
<dbReference type="Pfam" id="PF00005">
    <property type="entry name" value="ABC_tran"/>
    <property type="match status" value="2"/>
</dbReference>
<dbReference type="InterPro" id="IPR050388">
    <property type="entry name" value="ABC_Ni/Peptide_Import"/>
</dbReference>